<dbReference type="KEGG" id="tng:GSTEN00019670G001"/>
<evidence type="ECO:0000313" key="1">
    <source>
        <dbReference type="EMBL" id="CAG01041.1"/>
    </source>
</evidence>
<dbReference type="AlphaFoldDB" id="Q4SE91"/>
<accession>Q4SE91</accession>
<comment type="caution">
    <text evidence="1">The sequence shown here is derived from an EMBL/GenBank/DDBJ whole genome shotgun (WGS) entry which is preliminary data.</text>
</comment>
<dbReference type="EMBL" id="CAAE01014625">
    <property type="protein sequence ID" value="CAG01041.1"/>
    <property type="molecule type" value="Genomic_DNA"/>
</dbReference>
<name>Q4SE91_TETNG</name>
<feature type="non-terminal residue" evidence="1">
    <location>
        <position position="1"/>
    </location>
</feature>
<protein>
    <submittedName>
        <fullName evidence="1">(spotted green pufferfish) hypothetical protein</fullName>
    </submittedName>
</protein>
<organism evidence="1">
    <name type="scientific">Tetraodon nigroviridis</name>
    <name type="common">Spotted green pufferfish</name>
    <name type="synonym">Chelonodon nigroviridis</name>
    <dbReference type="NCBI Taxonomy" id="99883"/>
    <lineage>
        <taxon>Eukaryota</taxon>
        <taxon>Metazoa</taxon>
        <taxon>Chordata</taxon>
        <taxon>Craniata</taxon>
        <taxon>Vertebrata</taxon>
        <taxon>Euteleostomi</taxon>
        <taxon>Actinopterygii</taxon>
        <taxon>Neopterygii</taxon>
        <taxon>Teleostei</taxon>
        <taxon>Neoteleostei</taxon>
        <taxon>Acanthomorphata</taxon>
        <taxon>Eupercaria</taxon>
        <taxon>Tetraodontiformes</taxon>
        <taxon>Tetradontoidea</taxon>
        <taxon>Tetraodontidae</taxon>
        <taxon>Tetraodon</taxon>
    </lineage>
</organism>
<reference evidence="1" key="2">
    <citation type="submission" date="2004-02" db="EMBL/GenBank/DDBJ databases">
        <authorList>
            <consortium name="Genoscope"/>
            <consortium name="Whitehead Institute Centre for Genome Research"/>
        </authorList>
    </citation>
    <scope>NUCLEOTIDE SEQUENCE</scope>
</reference>
<dbReference type="OrthoDB" id="8964674at2759"/>
<proteinExistence type="predicted"/>
<sequence length="88" mass="8960">VTGATDGIGKSYAEEVRAAPGVALAWQLTGCCPQMMLWSACLSVCLPVCLPACLPACLPVCLPVCLSACLSVCLSACLSDRLSACLPV</sequence>
<reference evidence="1" key="1">
    <citation type="journal article" date="2004" name="Nature">
        <title>Genome duplication in the teleost fish Tetraodon nigroviridis reveals the early vertebrate proto-karyotype.</title>
        <authorList>
            <person name="Jaillon O."/>
            <person name="Aury J.-M."/>
            <person name="Brunet F."/>
            <person name="Petit J.-L."/>
            <person name="Stange-Thomann N."/>
            <person name="Mauceli E."/>
            <person name="Bouneau L."/>
            <person name="Fischer C."/>
            <person name="Ozouf-Costaz C."/>
            <person name="Bernot A."/>
            <person name="Nicaud S."/>
            <person name="Jaffe D."/>
            <person name="Fisher S."/>
            <person name="Lutfalla G."/>
            <person name="Dossat C."/>
            <person name="Segurens B."/>
            <person name="Dasilva C."/>
            <person name="Salanoubat M."/>
            <person name="Levy M."/>
            <person name="Boudet N."/>
            <person name="Castellano S."/>
            <person name="Anthouard V."/>
            <person name="Jubin C."/>
            <person name="Castelli V."/>
            <person name="Katinka M."/>
            <person name="Vacherie B."/>
            <person name="Biemont C."/>
            <person name="Skalli Z."/>
            <person name="Cattolico L."/>
            <person name="Poulain J."/>
            <person name="De Berardinis V."/>
            <person name="Cruaud C."/>
            <person name="Duprat S."/>
            <person name="Brottier P."/>
            <person name="Coutanceau J.-P."/>
            <person name="Gouzy J."/>
            <person name="Parra G."/>
            <person name="Lardier G."/>
            <person name="Chapple C."/>
            <person name="McKernan K.J."/>
            <person name="McEwan P."/>
            <person name="Bosak S."/>
            <person name="Kellis M."/>
            <person name="Volff J.-N."/>
            <person name="Guigo R."/>
            <person name="Zody M.C."/>
            <person name="Mesirov J."/>
            <person name="Lindblad-Toh K."/>
            <person name="Birren B."/>
            <person name="Nusbaum C."/>
            <person name="Kahn D."/>
            <person name="Robinson-Rechavi M."/>
            <person name="Laudet V."/>
            <person name="Schachter V."/>
            <person name="Quetier F."/>
            <person name="Saurin W."/>
            <person name="Scarpelli C."/>
            <person name="Wincker P."/>
            <person name="Lander E.S."/>
            <person name="Weissenbach J."/>
            <person name="Roest Crollius H."/>
        </authorList>
    </citation>
    <scope>NUCLEOTIDE SEQUENCE [LARGE SCALE GENOMIC DNA]</scope>
</reference>
<gene>
    <name evidence="1" type="ORF">GSTENG00019670001</name>
</gene>